<dbReference type="Proteomes" id="UP001596031">
    <property type="component" value="Unassembled WGS sequence"/>
</dbReference>
<accession>A0ABW0PJ21</accession>
<feature type="signal peptide" evidence="1">
    <location>
        <begin position="1"/>
        <end position="20"/>
    </location>
</feature>
<organism evidence="2 3">
    <name type="scientific">Massilia jejuensis</name>
    <dbReference type="NCBI Taxonomy" id="648894"/>
    <lineage>
        <taxon>Bacteria</taxon>
        <taxon>Pseudomonadati</taxon>
        <taxon>Pseudomonadota</taxon>
        <taxon>Betaproteobacteria</taxon>
        <taxon>Burkholderiales</taxon>
        <taxon>Oxalobacteraceae</taxon>
        <taxon>Telluria group</taxon>
        <taxon>Massilia</taxon>
    </lineage>
</organism>
<comment type="caution">
    <text evidence="2">The sequence shown here is derived from an EMBL/GenBank/DDBJ whole genome shotgun (WGS) entry which is preliminary data.</text>
</comment>
<proteinExistence type="predicted"/>
<keyword evidence="1" id="KW-0732">Signal</keyword>
<protein>
    <submittedName>
        <fullName evidence="2">Uncharacterized protein</fullName>
    </submittedName>
</protein>
<evidence type="ECO:0000313" key="2">
    <source>
        <dbReference type="EMBL" id="MFC5512048.1"/>
    </source>
</evidence>
<feature type="chain" id="PRO_5046713961" evidence="1">
    <location>
        <begin position="21"/>
        <end position="139"/>
    </location>
</feature>
<keyword evidence="3" id="KW-1185">Reference proteome</keyword>
<dbReference type="EMBL" id="JBHSMS010000039">
    <property type="protein sequence ID" value="MFC5512048.1"/>
    <property type="molecule type" value="Genomic_DNA"/>
</dbReference>
<gene>
    <name evidence="2" type="ORF">ACFPOU_13050</name>
</gene>
<dbReference type="RefSeq" id="WP_379721857.1">
    <property type="nucleotide sequence ID" value="NZ_JBHSMS010000039.1"/>
</dbReference>
<sequence length="139" mass="15367">MRSPLLLLPASVLLASSALAQTLPYPRTDAPAISTVQVTAPMKTVRIQPDQAYVIGGTYAMSNGWHLKVRTASRHIDATIDNQQPLRLFAVAPYKFASPDGNVRMEFNRGEWGEDMLMSYVPDPRLAQAIVLESRTAQR</sequence>
<reference evidence="3" key="1">
    <citation type="journal article" date="2019" name="Int. J. Syst. Evol. Microbiol.">
        <title>The Global Catalogue of Microorganisms (GCM) 10K type strain sequencing project: providing services to taxonomists for standard genome sequencing and annotation.</title>
        <authorList>
            <consortium name="The Broad Institute Genomics Platform"/>
            <consortium name="The Broad Institute Genome Sequencing Center for Infectious Disease"/>
            <person name="Wu L."/>
            <person name="Ma J."/>
        </authorList>
    </citation>
    <scope>NUCLEOTIDE SEQUENCE [LARGE SCALE GENOMIC DNA]</scope>
    <source>
        <strain evidence="3">CCUG 38813</strain>
    </source>
</reference>
<evidence type="ECO:0000313" key="3">
    <source>
        <dbReference type="Proteomes" id="UP001596031"/>
    </source>
</evidence>
<evidence type="ECO:0000256" key="1">
    <source>
        <dbReference type="SAM" id="SignalP"/>
    </source>
</evidence>
<name>A0ABW0PJ21_9BURK</name>